<dbReference type="CDD" id="cd00408">
    <property type="entry name" value="DHDPS-like"/>
    <property type="match status" value="1"/>
</dbReference>
<evidence type="ECO:0000256" key="2">
    <source>
        <dbReference type="ARBA" id="ARBA00023239"/>
    </source>
</evidence>
<proteinExistence type="inferred from homology"/>
<dbReference type="RefSeq" id="WP_394846952.1">
    <property type="nucleotide sequence ID" value="NZ_CP089982.1"/>
</dbReference>
<organism evidence="4 5">
    <name type="scientific">Pendulispora brunnea</name>
    <dbReference type="NCBI Taxonomy" id="2905690"/>
    <lineage>
        <taxon>Bacteria</taxon>
        <taxon>Pseudomonadati</taxon>
        <taxon>Myxococcota</taxon>
        <taxon>Myxococcia</taxon>
        <taxon>Myxococcales</taxon>
        <taxon>Sorangiineae</taxon>
        <taxon>Pendulisporaceae</taxon>
        <taxon>Pendulispora</taxon>
    </lineage>
</organism>
<dbReference type="SMART" id="SM01130">
    <property type="entry name" value="DHDPS"/>
    <property type="match status" value="1"/>
</dbReference>
<dbReference type="Gene3D" id="3.20.20.70">
    <property type="entry name" value="Aldolase class I"/>
    <property type="match status" value="1"/>
</dbReference>
<dbReference type="PRINTS" id="PR00146">
    <property type="entry name" value="DHPICSNTHASE"/>
</dbReference>
<name>A0ABZ2KFQ4_9BACT</name>
<dbReference type="EMBL" id="CP089982">
    <property type="protein sequence ID" value="WXA96337.1"/>
    <property type="molecule type" value="Genomic_DNA"/>
</dbReference>
<dbReference type="Proteomes" id="UP001379533">
    <property type="component" value="Chromosome"/>
</dbReference>
<evidence type="ECO:0000313" key="4">
    <source>
        <dbReference type="EMBL" id="WXA96337.1"/>
    </source>
</evidence>
<protein>
    <submittedName>
        <fullName evidence="4">Dihydrodipicolinate synthase family protein</fullName>
    </submittedName>
</protein>
<comment type="similarity">
    <text evidence="1 3">Belongs to the DapA family.</text>
</comment>
<dbReference type="PANTHER" id="PTHR12128:SF66">
    <property type="entry name" value="4-HYDROXY-2-OXOGLUTARATE ALDOLASE, MITOCHONDRIAL"/>
    <property type="match status" value="1"/>
</dbReference>
<dbReference type="InterPro" id="IPR013785">
    <property type="entry name" value="Aldolase_TIM"/>
</dbReference>
<keyword evidence="2 3" id="KW-0456">Lyase</keyword>
<dbReference type="SUPFAM" id="SSF51569">
    <property type="entry name" value="Aldolase"/>
    <property type="match status" value="1"/>
</dbReference>
<accession>A0ABZ2KFQ4</accession>
<evidence type="ECO:0000313" key="5">
    <source>
        <dbReference type="Proteomes" id="UP001379533"/>
    </source>
</evidence>
<reference evidence="4 5" key="1">
    <citation type="submission" date="2021-12" db="EMBL/GenBank/DDBJ databases">
        <title>Discovery of the Pendulisporaceae a myxobacterial family with distinct sporulation behavior and unique specialized metabolism.</title>
        <authorList>
            <person name="Garcia R."/>
            <person name="Popoff A."/>
            <person name="Bader C.D."/>
            <person name="Loehr J."/>
            <person name="Walesch S."/>
            <person name="Walt C."/>
            <person name="Boldt J."/>
            <person name="Bunk B."/>
            <person name="Haeckl F.J.F.P.J."/>
            <person name="Gunesch A.P."/>
            <person name="Birkelbach J."/>
            <person name="Nuebel U."/>
            <person name="Pietschmann T."/>
            <person name="Bach T."/>
            <person name="Mueller R."/>
        </authorList>
    </citation>
    <scope>NUCLEOTIDE SEQUENCE [LARGE SCALE GENOMIC DNA]</scope>
    <source>
        <strain evidence="4 5">MSr12523</strain>
    </source>
</reference>
<dbReference type="PANTHER" id="PTHR12128">
    <property type="entry name" value="DIHYDRODIPICOLINATE SYNTHASE"/>
    <property type="match status" value="1"/>
</dbReference>
<dbReference type="PIRSF" id="PIRSF001365">
    <property type="entry name" value="DHDPS"/>
    <property type="match status" value="1"/>
</dbReference>
<sequence>MGEFQGLVAFSVTPTRPDESIDEDRWCTHIDTLIEAGVDGVAIFGSTGSIGSFTEAERRRVAEVITKHVARRVPVAIGTGAITTAEAVRLSEHAEKSGADAILVVPITYWPLNEAELCAHYRAIAAATHVPIFAYNSPVLTGVDMTPNIIVRLCEDGRVQYLKESARDLLRIPHIKEATDGRLRIFGGRDDSIVEALRLGATGWTSGAVNIVPRACRRLFTLANGSQELSATHLLQRRLTPLMSFLMDKGHVSVCHTALEILGRPVGAPRRPILPLAGKDRVQLEAILRTLEEDL</sequence>
<evidence type="ECO:0000256" key="1">
    <source>
        <dbReference type="ARBA" id="ARBA00007592"/>
    </source>
</evidence>
<evidence type="ECO:0000256" key="3">
    <source>
        <dbReference type="PIRNR" id="PIRNR001365"/>
    </source>
</evidence>
<dbReference type="InterPro" id="IPR002220">
    <property type="entry name" value="DapA-like"/>
</dbReference>
<gene>
    <name evidence="4" type="ORF">LZC95_05735</name>
</gene>
<dbReference type="Pfam" id="PF00701">
    <property type="entry name" value="DHDPS"/>
    <property type="match status" value="1"/>
</dbReference>
<keyword evidence="5" id="KW-1185">Reference proteome</keyword>